<dbReference type="InterPro" id="IPR000477">
    <property type="entry name" value="RT_dom"/>
</dbReference>
<dbReference type="PANTHER" id="PTHR47510">
    <property type="entry name" value="REVERSE TRANSCRIPTASE DOMAIN-CONTAINING PROTEIN"/>
    <property type="match status" value="1"/>
</dbReference>
<dbReference type="Proteomes" id="UP001488805">
    <property type="component" value="Unassembled WGS sequence"/>
</dbReference>
<evidence type="ECO:0000259" key="1">
    <source>
        <dbReference type="PROSITE" id="PS50878"/>
    </source>
</evidence>
<feature type="domain" description="Reverse transcriptase" evidence="1">
    <location>
        <begin position="58"/>
        <end position="311"/>
    </location>
</feature>
<proteinExistence type="predicted"/>
<dbReference type="SUPFAM" id="SSF56672">
    <property type="entry name" value="DNA/RNA polymerases"/>
    <property type="match status" value="1"/>
</dbReference>
<comment type="caution">
    <text evidence="2">The sequence shown here is derived from an EMBL/GenBank/DDBJ whole genome shotgun (WGS) entry which is preliminary data.</text>
</comment>
<accession>A0AAW1FLX2</accession>
<dbReference type="PANTHER" id="PTHR47510:SF3">
    <property type="entry name" value="ENDO_EXONUCLEASE_PHOSPHATASE DOMAIN-CONTAINING PROTEIN"/>
    <property type="match status" value="1"/>
</dbReference>
<dbReference type="PROSITE" id="PS50878">
    <property type="entry name" value="RT_POL"/>
    <property type="match status" value="1"/>
</dbReference>
<name>A0AAW1FLX2_ZOAVI</name>
<reference evidence="2 3" key="1">
    <citation type="journal article" date="2024" name="Genome Biol. Evol.">
        <title>Chromosome-level genome assembly of the viviparous eelpout Zoarces viviparus.</title>
        <authorList>
            <person name="Fuhrmann N."/>
            <person name="Brasseur M.V."/>
            <person name="Bakowski C.E."/>
            <person name="Podsiadlowski L."/>
            <person name="Prost S."/>
            <person name="Krehenwinkel H."/>
            <person name="Mayer C."/>
        </authorList>
    </citation>
    <scope>NUCLEOTIDE SEQUENCE [LARGE SCALE GENOMIC DNA]</scope>
    <source>
        <strain evidence="2">NO-MEL_2022_Ind0_liver</strain>
    </source>
</reference>
<organism evidence="2 3">
    <name type="scientific">Zoarces viviparus</name>
    <name type="common">Viviparous eelpout</name>
    <name type="synonym">Blennius viviparus</name>
    <dbReference type="NCBI Taxonomy" id="48416"/>
    <lineage>
        <taxon>Eukaryota</taxon>
        <taxon>Metazoa</taxon>
        <taxon>Chordata</taxon>
        <taxon>Craniata</taxon>
        <taxon>Vertebrata</taxon>
        <taxon>Euteleostomi</taxon>
        <taxon>Actinopterygii</taxon>
        <taxon>Neopterygii</taxon>
        <taxon>Teleostei</taxon>
        <taxon>Neoteleostei</taxon>
        <taxon>Acanthomorphata</taxon>
        <taxon>Eupercaria</taxon>
        <taxon>Perciformes</taxon>
        <taxon>Cottioidei</taxon>
        <taxon>Zoarcales</taxon>
        <taxon>Zoarcidae</taxon>
        <taxon>Zoarcinae</taxon>
        <taxon>Zoarces</taxon>
    </lineage>
</organism>
<protein>
    <recommendedName>
        <fullName evidence="1">Reverse transcriptase domain-containing protein</fullName>
    </recommendedName>
</protein>
<sequence length="325" mass="36402">MPLYHPFQRPRGKDPKEVNRLFKKQNPRKAAGPDLISPSTLKYCADQLSPVFTDIFNTSLETCHVPACFKISTIIPVPKKPRITGLRDYRPVALTSVVMKSFARLVLSHLKTLTDPLLDPMQFAYRANRSVDDAVNMAHHFILQHLDFPGTYARILFVDFSSAFNTIIPSLLHDKLSQLQVPDSMCKWITDFLSDRKQHVKLGKHVSSSRTTSTGSPQGCVLSLLLFSLYTNSCTSSHQSTKLLKFADDTTLIGLLSGRDESAYRWETEHLVTWCGLNNLELNTLKTVEMVVDFRKNVAPHAPINVCGGSTSAPSRRRPSRGCTS</sequence>
<gene>
    <name evidence="2" type="ORF">VZT92_008190</name>
</gene>
<dbReference type="InterPro" id="IPR043502">
    <property type="entry name" value="DNA/RNA_pol_sf"/>
</dbReference>
<dbReference type="AlphaFoldDB" id="A0AAW1FLX2"/>
<keyword evidence="3" id="KW-1185">Reference proteome</keyword>
<dbReference type="CDD" id="cd01650">
    <property type="entry name" value="RT_nLTR_like"/>
    <property type="match status" value="1"/>
</dbReference>
<dbReference type="EMBL" id="JBCEZU010000056">
    <property type="protein sequence ID" value="KAK9535835.1"/>
    <property type="molecule type" value="Genomic_DNA"/>
</dbReference>
<evidence type="ECO:0000313" key="3">
    <source>
        <dbReference type="Proteomes" id="UP001488805"/>
    </source>
</evidence>
<evidence type="ECO:0000313" key="2">
    <source>
        <dbReference type="EMBL" id="KAK9535835.1"/>
    </source>
</evidence>
<dbReference type="Pfam" id="PF00078">
    <property type="entry name" value="RVT_1"/>
    <property type="match status" value="1"/>
</dbReference>